<evidence type="ECO:0000256" key="1">
    <source>
        <dbReference type="SAM" id="MobiDB-lite"/>
    </source>
</evidence>
<feature type="non-terminal residue" evidence="2">
    <location>
        <position position="159"/>
    </location>
</feature>
<keyword evidence="3" id="KW-1185">Reference proteome</keyword>
<dbReference type="AlphaFoldDB" id="A0A2P4XF32"/>
<evidence type="ECO:0000313" key="2">
    <source>
        <dbReference type="EMBL" id="POM64161.1"/>
    </source>
</evidence>
<dbReference type="Proteomes" id="UP000237271">
    <property type="component" value="Unassembled WGS sequence"/>
</dbReference>
<feature type="compositionally biased region" description="Acidic residues" evidence="1">
    <location>
        <begin position="58"/>
        <end position="71"/>
    </location>
</feature>
<accession>A0A2P4XF32</accession>
<feature type="region of interest" description="Disordered" evidence="1">
    <location>
        <begin position="52"/>
        <end position="71"/>
    </location>
</feature>
<organism evidence="2 3">
    <name type="scientific">Phytophthora palmivora</name>
    <dbReference type="NCBI Taxonomy" id="4796"/>
    <lineage>
        <taxon>Eukaryota</taxon>
        <taxon>Sar</taxon>
        <taxon>Stramenopiles</taxon>
        <taxon>Oomycota</taxon>
        <taxon>Peronosporomycetes</taxon>
        <taxon>Peronosporales</taxon>
        <taxon>Peronosporaceae</taxon>
        <taxon>Phytophthora</taxon>
    </lineage>
</organism>
<name>A0A2P4XF32_9STRA</name>
<protein>
    <submittedName>
        <fullName evidence="2">Uncharacterized protein</fullName>
    </submittedName>
</protein>
<proteinExistence type="predicted"/>
<comment type="caution">
    <text evidence="2">The sequence shown here is derived from an EMBL/GenBank/DDBJ whole genome shotgun (WGS) entry which is preliminary data.</text>
</comment>
<sequence>MPKVNDHKRFLREFAAVLAITTLEEEDKQDIKNEKQLLFSKNVLVEFNDEWRDSDVSSSEDDEDQLFDTYNSDDDDDPFVFRRLVKYRVIAKGHQPVELCGFVRNKLQSERYNLEDIAEGFANVMKETSAPANQTISIAVGEAPKSEDSVITNISLGFL</sequence>
<reference evidence="2 3" key="1">
    <citation type="journal article" date="2017" name="Genome Biol. Evol.">
        <title>Phytophthora megakarya and P. palmivora, closely related causal agents of cacao black pod rot, underwent increases in genome sizes and gene numbers by different mechanisms.</title>
        <authorList>
            <person name="Ali S.S."/>
            <person name="Shao J."/>
            <person name="Lary D.J."/>
            <person name="Kronmiller B."/>
            <person name="Shen D."/>
            <person name="Strem M.D."/>
            <person name="Amoako-Attah I."/>
            <person name="Akrofi A.Y."/>
            <person name="Begoude B.A."/>
            <person name="Ten Hoopen G.M."/>
            <person name="Coulibaly K."/>
            <person name="Kebe B.I."/>
            <person name="Melnick R.L."/>
            <person name="Guiltinan M.J."/>
            <person name="Tyler B.M."/>
            <person name="Meinhardt L.W."/>
            <person name="Bailey B.A."/>
        </authorList>
    </citation>
    <scope>NUCLEOTIDE SEQUENCE [LARGE SCALE GENOMIC DNA]</scope>
    <source>
        <strain evidence="3">sbr112.9</strain>
    </source>
</reference>
<gene>
    <name evidence="2" type="ORF">PHPALM_20344</name>
</gene>
<dbReference type="EMBL" id="NCKW01011170">
    <property type="protein sequence ID" value="POM64161.1"/>
    <property type="molecule type" value="Genomic_DNA"/>
</dbReference>
<evidence type="ECO:0000313" key="3">
    <source>
        <dbReference type="Proteomes" id="UP000237271"/>
    </source>
</evidence>